<name>A0ABW3GTG0_9BACL</name>
<dbReference type="PANTHER" id="PTHR46111:SF1">
    <property type="entry name" value="RIBOSOMAL RNA SMALL SUBUNIT METHYLTRANSFERASE I"/>
    <property type="match status" value="1"/>
</dbReference>
<dbReference type="PROSITE" id="PS01296">
    <property type="entry name" value="RSMI"/>
    <property type="match status" value="1"/>
</dbReference>
<evidence type="ECO:0000256" key="4">
    <source>
        <dbReference type="ARBA" id="ARBA00022679"/>
    </source>
</evidence>
<evidence type="ECO:0000259" key="7">
    <source>
        <dbReference type="Pfam" id="PF00590"/>
    </source>
</evidence>
<sequence length="290" mass="33400">MQIQNSFEREDGVLYLVPTPIGNLEDMTFRAIRILKEVDWIAAEDTRNTMKLCHHFEIDTPMMSTHEHNEMESREQIVKKLHNGENIALVSDAGTPCISDPGQYVVQAVIEAGLPVVPLPGANAAVTALIASGLTPQPFLFYGFLSRKKKEREQQMQDVLNRSESVILYESPHHLKQTLDDLKKWMHEGRRIVLARELTKRYEQWIRGTIGEVVQWAEDGEVRGEFCLVIEGINEEEEAVLQAEWWESLSVVEHVDEMIQRENLKPKDAIRQVAVMRNVSRREVYNAYHQ</sequence>
<feature type="domain" description="Tetrapyrrole methylase" evidence="7">
    <location>
        <begin position="14"/>
        <end position="213"/>
    </location>
</feature>
<dbReference type="PIRSF" id="PIRSF005917">
    <property type="entry name" value="MTase_YraL"/>
    <property type="match status" value="1"/>
</dbReference>
<evidence type="ECO:0000313" key="8">
    <source>
        <dbReference type="EMBL" id="MFD0942514.1"/>
    </source>
</evidence>
<evidence type="ECO:0000256" key="6">
    <source>
        <dbReference type="HAMAP-Rule" id="MF_01877"/>
    </source>
</evidence>
<dbReference type="GO" id="GO:0008168">
    <property type="term" value="F:methyltransferase activity"/>
    <property type="evidence" value="ECO:0007669"/>
    <property type="project" value="UniProtKB-KW"/>
</dbReference>
<evidence type="ECO:0000256" key="2">
    <source>
        <dbReference type="ARBA" id="ARBA00022552"/>
    </source>
</evidence>
<keyword evidence="1 6" id="KW-0963">Cytoplasm</keyword>
<dbReference type="EC" id="2.1.1.198" evidence="6"/>
<keyword evidence="3 6" id="KW-0489">Methyltransferase</keyword>
<dbReference type="InterPro" id="IPR035996">
    <property type="entry name" value="4pyrrol_Methylase_sf"/>
</dbReference>
<protein>
    <recommendedName>
        <fullName evidence="6">Ribosomal RNA small subunit methyltransferase I</fullName>
        <ecNumber evidence="6">2.1.1.198</ecNumber>
    </recommendedName>
    <alternativeName>
        <fullName evidence="6">16S rRNA 2'-O-ribose C1402 methyltransferase</fullName>
    </alternativeName>
    <alternativeName>
        <fullName evidence="6">rRNA (cytidine-2'-O-)-methyltransferase RsmI</fullName>
    </alternativeName>
</protein>
<dbReference type="SUPFAM" id="SSF53790">
    <property type="entry name" value="Tetrapyrrole methylase"/>
    <property type="match status" value="1"/>
</dbReference>
<evidence type="ECO:0000256" key="5">
    <source>
        <dbReference type="ARBA" id="ARBA00022691"/>
    </source>
</evidence>
<dbReference type="CDD" id="cd11648">
    <property type="entry name" value="RsmI"/>
    <property type="match status" value="1"/>
</dbReference>
<dbReference type="Pfam" id="PF00590">
    <property type="entry name" value="TP_methylase"/>
    <property type="match status" value="1"/>
</dbReference>
<comment type="subcellular location">
    <subcellularLocation>
        <location evidence="6">Cytoplasm</location>
    </subcellularLocation>
</comment>
<keyword evidence="4 6" id="KW-0808">Transferase</keyword>
<dbReference type="InterPro" id="IPR018063">
    <property type="entry name" value="SAM_MeTrfase_RsmI_CS"/>
</dbReference>
<dbReference type="Proteomes" id="UP001596976">
    <property type="component" value="Unassembled WGS sequence"/>
</dbReference>
<dbReference type="InterPro" id="IPR000878">
    <property type="entry name" value="4pyrrol_Mease"/>
</dbReference>
<comment type="function">
    <text evidence="6">Catalyzes the 2'-O-methylation of the ribose of cytidine 1402 (C1402) in 16S rRNA.</text>
</comment>
<keyword evidence="9" id="KW-1185">Reference proteome</keyword>
<dbReference type="InterPro" id="IPR014776">
    <property type="entry name" value="4pyrrole_Mease_sub2"/>
</dbReference>
<evidence type="ECO:0000313" key="9">
    <source>
        <dbReference type="Proteomes" id="UP001596976"/>
    </source>
</evidence>
<dbReference type="EMBL" id="JBHTJF010000008">
    <property type="protein sequence ID" value="MFD0942514.1"/>
    <property type="molecule type" value="Genomic_DNA"/>
</dbReference>
<organism evidence="8 9">
    <name type="scientific">Savagea faecisuis</name>
    <dbReference type="NCBI Taxonomy" id="1274803"/>
    <lineage>
        <taxon>Bacteria</taxon>
        <taxon>Bacillati</taxon>
        <taxon>Bacillota</taxon>
        <taxon>Bacilli</taxon>
        <taxon>Bacillales</taxon>
        <taxon>Caryophanaceae</taxon>
        <taxon>Savagea</taxon>
    </lineage>
</organism>
<evidence type="ECO:0000256" key="3">
    <source>
        <dbReference type="ARBA" id="ARBA00022603"/>
    </source>
</evidence>
<dbReference type="RefSeq" id="WP_381009068.1">
    <property type="nucleotide sequence ID" value="NZ_JBHTJF010000008.1"/>
</dbReference>
<dbReference type="NCBIfam" id="TIGR00096">
    <property type="entry name" value="16S rRNA (cytidine(1402)-2'-O)-methyltransferase"/>
    <property type="match status" value="1"/>
</dbReference>
<keyword evidence="2 6" id="KW-0698">rRNA processing</keyword>
<evidence type="ECO:0000256" key="1">
    <source>
        <dbReference type="ARBA" id="ARBA00022490"/>
    </source>
</evidence>
<dbReference type="HAMAP" id="MF_01877">
    <property type="entry name" value="16SrRNA_methyltr_I"/>
    <property type="match status" value="1"/>
</dbReference>
<comment type="catalytic activity">
    <reaction evidence="6">
        <text>cytidine(1402) in 16S rRNA + S-adenosyl-L-methionine = 2'-O-methylcytidine(1402) in 16S rRNA + S-adenosyl-L-homocysteine + H(+)</text>
        <dbReference type="Rhea" id="RHEA:42924"/>
        <dbReference type="Rhea" id="RHEA-COMP:10285"/>
        <dbReference type="Rhea" id="RHEA-COMP:10286"/>
        <dbReference type="ChEBI" id="CHEBI:15378"/>
        <dbReference type="ChEBI" id="CHEBI:57856"/>
        <dbReference type="ChEBI" id="CHEBI:59789"/>
        <dbReference type="ChEBI" id="CHEBI:74495"/>
        <dbReference type="ChEBI" id="CHEBI:82748"/>
        <dbReference type="EC" id="2.1.1.198"/>
    </reaction>
</comment>
<keyword evidence="5 6" id="KW-0949">S-adenosyl-L-methionine</keyword>
<comment type="caution">
    <text evidence="8">The sequence shown here is derived from an EMBL/GenBank/DDBJ whole genome shotgun (WGS) entry which is preliminary data.</text>
</comment>
<comment type="similarity">
    <text evidence="6">Belongs to the methyltransferase superfamily. RsmI family.</text>
</comment>
<dbReference type="PANTHER" id="PTHR46111">
    <property type="entry name" value="RIBOSOMAL RNA SMALL SUBUNIT METHYLTRANSFERASE I"/>
    <property type="match status" value="1"/>
</dbReference>
<dbReference type="InterPro" id="IPR008189">
    <property type="entry name" value="rRNA_ssu_MeTfrase_I"/>
</dbReference>
<dbReference type="InterPro" id="IPR014777">
    <property type="entry name" value="4pyrrole_Mease_sub1"/>
</dbReference>
<reference evidence="9" key="1">
    <citation type="journal article" date="2019" name="Int. J. Syst. Evol. Microbiol.">
        <title>The Global Catalogue of Microorganisms (GCM) 10K type strain sequencing project: providing services to taxonomists for standard genome sequencing and annotation.</title>
        <authorList>
            <consortium name="The Broad Institute Genomics Platform"/>
            <consortium name="The Broad Institute Genome Sequencing Center for Infectious Disease"/>
            <person name="Wu L."/>
            <person name="Ma J."/>
        </authorList>
    </citation>
    <scope>NUCLEOTIDE SEQUENCE [LARGE SCALE GENOMIC DNA]</scope>
    <source>
        <strain evidence="9">CCUG 63563</strain>
    </source>
</reference>
<dbReference type="GO" id="GO:0032259">
    <property type="term" value="P:methylation"/>
    <property type="evidence" value="ECO:0007669"/>
    <property type="project" value="UniProtKB-KW"/>
</dbReference>
<gene>
    <name evidence="6 8" type="primary">rsmI</name>
    <name evidence="8" type="ORF">ACFQ0V_01860</name>
</gene>
<dbReference type="Gene3D" id="3.30.950.10">
    <property type="entry name" value="Methyltransferase, Cobalt-precorrin-4 Transmethylase, Domain 2"/>
    <property type="match status" value="1"/>
</dbReference>
<proteinExistence type="inferred from homology"/>
<accession>A0ABW3GTG0</accession>
<dbReference type="Gene3D" id="3.40.1010.10">
    <property type="entry name" value="Cobalt-precorrin-4 Transmethylase, Domain 1"/>
    <property type="match status" value="1"/>
</dbReference>